<evidence type="ECO:0000313" key="2">
    <source>
        <dbReference type="Proteomes" id="UP000265618"/>
    </source>
</evidence>
<organism evidence="1 2">
    <name type="scientific">Kipferlia bialata</name>
    <dbReference type="NCBI Taxonomy" id="797122"/>
    <lineage>
        <taxon>Eukaryota</taxon>
        <taxon>Metamonada</taxon>
        <taxon>Carpediemonas-like organisms</taxon>
        <taxon>Kipferlia</taxon>
    </lineage>
</organism>
<name>A0A391NNJ1_9EUKA</name>
<sequence>MAPKGKAKKPRARKVPAGHVESGLDASLWGMVFDTPEDMLAEMQRQSGRRWKMGGESAAAATPLDMSLYTLPLRAGSVSAVSMWARKVVSMSPPSEPVRRETQVFCLPQSLGVDCFTLPIGDALAEKLSVADSIEAVCDTEGNDSTIKIKGRRETLGLSFGYSDNAAMQSYVIGTRVYVTTWTPMDADTKGRVIAFHDLDTPMHNWEVVSWDASGPGYLSLSWAMGECIYFIGYAQQDNTDTLRETLFHIFDTESLEWKQGDVPPFMASQVTNTVMAGFSDTASFDPCQSRVCVVNHTAYVFCSSPKGEKIGEGRFPKQVGSLGGVCTYSPRTGWRDMTKEVCQAMRNCPTPYLFKHSCGVGTSHVVCGQFIVFLGRDYTTYPVYDTVSGRWTEWETLPGTFERPCPIDHAILTEDGRMVFSSFSSFGVADVDQGLVYPSGDMKWASSN</sequence>
<gene>
    <name evidence="1" type="ORF">KIPB_000335</name>
</gene>
<protein>
    <submittedName>
        <fullName evidence="1">Uncharacterized protein</fullName>
    </submittedName>
</protein>
<proteinExistence type="predicted"/>
<dbReference type="Proteomes" id="UP000265618">
    <property type="component" value="Unassembled WGS sequence"/>
</dbReference>
<dbReference type="InterPro" id="IPR015915">
    <property type="entry name" value="Kelch-typ_b-propeller"/>
</dbReference>
<keyword evidence="2" id="KW-1185">Reference proteome</keyword>
<dbReference type="EMBL" id="BDIP01000038">
    <property type="protein sequence ID" value="GCA61976.1"/>
    <property type="molecule type" value="Genomic_DNA"/>
</dbReference>
<dbReference type="AlphaFoldDB" id="A0A391NNJ1"/>
<reference evidence="1 2" key="1">
    <citation type="journal article" date="2018" name="PLoS ONE">
        <title>The draft genome of Kipferlia bialata reveals reductive genome evolution in fornicate parasites.</title>
        <authorList>
            <person name="Tanifuji G."/>
            <person name="Takabayashi S."/>
            <person name="Kume K."/>
            <person name="Takagi M."/>
            <person name="Nakayama T."/>
            <person name="Kamikawa R."/>
            <person name="Inagaki Y."/>
            <person name="Hashimoto T."/>
        </authorList>
    </citation>
    <scope>NUCLEOTIDE SEQUENCE [LARGE SCALE GENOMIC DNA]</scope>
    <source>
        <strain evidence="1">NY0173</strain>
    </source>
</reference>
<dbReference type="Gene3D" id="2.120.10.80">
    <property type="entry name" value="Kelch-type beta propeller"/>
    <property type="match status" value="1"/>
</dbReference>
<dbReference type="SUPFAM" id="SSF50965">
    <property type="entry name" value="Galactose oxidase, central domain"/>
    <property type="match status" value="1"/>
</dbReference>
<dbReference type="InterPro" id="IPR011043">
    <property type="entry name" value="Gal_Oxase/kelch_b-propeller"/>
</dbReference>
<evidence type="ECO:0000313" key="1">
    <source>
        <dbReference type="EMBL" id="GCA61976.1"/>
    </source>
</evidence>
<comment type="caution">
    <text evidence="1">The sequence shown here is derived from an EMBL/GenBank/DDBJ whole genome shotgun (WGS) entry which is preliminary data.</text>
</comment>
<accession>A0A391NNJ1</accession>